<name>I2BDS2_SHIBC</name>
<comment type="similarity">
    <text evidence="2 14 16">Belongs to the TonB-dependent receptor family.</text>
</comment>
<dbReference type="InterPro" id="IPR037066">
    <property type="entry name" value="Plug_dom_sf"/>
</dbReference>
<dbReference type="EMBL" id="CP001560">
    <property type="protein sequence ID" value="AFJ48676.1"/>
    <property type="molecule type" value="Genomic_DNA"/>
</dbReference>
<feature type="short sequence motif" description="TonB C-terminal box" evidence="15">
    <location>
        <begin position="718"/>
        <end position="735"/>
    </location>
</feature>
<dbReference type="InterPro" id="IPR036942">
    <property type="entry name" value="Beta-barrel_TonB_sf"/>
</dbReference>
<evidence type="ECO:0000256" key="13">
    <source>
        <dbReference type="ARBA" id="ARBA00023237"/>
    </source>
</evidence>
<dbReference type="Pfam" id="PF00593">
    <property type="entry name" value="TonB_dep_Rec_b-barrel"/>
    <property type="match status" value="1"/>
</dbReference>
<dbReference type="PROSITE" id="PS52016">
    <property type="entry name" value="TONB_DEPENDENT_REC_3"/>
    <property type="match status" value="1"/>
</dbReference>
<dbReference type="AlphaFoldDB" id="I2BDS2"/>
<dbReference type="eggNOG" id="COG4773">
    <property type="taxonomic scope" value="Bacteria"/>
</dbReference>
<keyword evidence="7 17" id="KW-0732">Signal</keyword>
<dbReference type="STRING" id="630626.EBL_c36250"/>
<dbReference type="PANTHER" id="PTHR32552:SF82">
    <property type="entry name" value="FCUA PROTEIN"/>
    <property type="match status" value="1"/>
</dbReference>
<keyword evidence="21" id="KW-1185">Reference proteome</keyword>
<evidence type="ECO:0000256" key="5">
    <source>
        <dbReference type="ARBA" id="ARBA00022496"/>
    </source>
</evidence>
<comment type="subcellular location">
    <subcellularLocation>
        <location evidence="1 14">Cell outer membrane</location>
        <topology evidence="1 14">Multi-pass membrane protein</topology>
    </subcellularLocation>
</comment>
<sequence>MNNSVKLAALMPLLLSWFPHCALAAATDEKSENKQEDQIVVDGLAGKAGAATGGSGDQVSGAGFKTDDIEVGPLGNRGWVATPYSSTTVTRDMIDNQQAMSVSELLKYSPSTQMQARGGMDVGRPQSRGMQGSVVANSRLDGLNVVSTTAFPVEMLERMDVLNSLTGALYGPASPAGQFNFTAKRPTEQTLRRVTLGYQSRGAYTGHIDLGGHLDDGHKLGYRINLLNEDGEGSVKNSTLRRKLLAVALDWNIQPGTQMQLDYSHYEYLKKGYPGGFSYGPGVKLPSATSAKDKNLSLKTAGNDLTTDTVSTRLIHYINDDWYVSGGVGWQQADRAMRSVSSTITDNQGDIKRSLSNASAAGRFRVLSNSVTLNGHLTTGSVGHDVALSTTGYVWSLYSSKGASQRYDLGTTNMYNPSPMEEPADGKIHKNGARYKSSQNTQQSVTVGDTVTFNPQWSAMFYLSQSWMQTRNYASGGGKTSETNNNGLSPNVALMYNITPSVMAYVSYADSLEQGGTAPTNAGLKNEGQTLDPYRSRQYEVGLKADVAGMNLGAALFRLKRPFAYVDTRDMEYKEQGDQLNKGLELTASGNVWQGLNIFSGVTFLDPQLKNTVSESTSNKRVVGVAKVQANMLMEYSLPSVPQWVYSANVHYTGKRAANDTNTSWAGSYTTLDLGTRYTTKINNVPTTLRIAVNNVTNEHYWASIFPSGTDGENGSPSAFLGDGREVRANVTFDF</sequence>
<evidence type="ECO:0000256" key="16">
    <source>
        <dbReference type="RuleBase" id="RU003357"/>
    </source>
</evidence>
<evidence type="ECO:0000313" key="20">
    <source>
        <dbReference type="EMBL" id="AFJ48676.1"/>
    </source>
</evidence>
<keyword evidence="5" id="KW-0410">Iron transport</keyword>
<evidence type="ECO:0000256" key="11">
    <source>
        <dbReference type="ARBA" id="ARBA00023136"/>
    </source>
</evidence>
<evidence type="ECO:0000256" key="9">
    <source>
        <dbReference type="ARBA" id="ARBA00023065"/>
    </source>
</evidence>
<feature type="domain" description="TonB-dependent receptor-like beta-barrel" evidence="18">
    <location>
        <begin position="265"/>
        <end position="696"/>
    </location>
</feature>
<evidence type="ECO:0000256" key="8">
    <source>
        <dbReference type="ARBA" id="ARBA00023004"/>
    </source>
</evidence>
<keyword evidence="13 14" id="KW-0998">Cell outer membrane</keyword>
<dbReference type="Gene3D" id="2.40.170.20">
    <property type="entry name" value="TonB-dependent receptor, beta-barrel domain"/>
    <property type="match status" value="1"/>
</dbReference>
<dbReference type="KEGG" id="ebt:EBL_c36250"/>
<dbReference type="InterPro" id="IPR012910">
    <property type="entry name" value="Plug_dom"/>
</dbReference>
<keyword evidence="12 20" id="KW-0675">Receptor</keyword>
<dbReference type="GO" id="GO:0038023">
    <property type="term" value="F:signaling receptor activity"/>
    <property type="evidence" value="ECO:0007669"/>
    <property type="project" value="InterPro"/>
</dbReference>
<evidence type="ECO:0000256" key="7">
    <source>
        <dbReference type="ARBA" id="ARBA00022729"/>
    </source>
</evidence>
<keyword evidence="6 14" id="KW-0812">Transmembrane</keyword>
<dbReference type="NCBIfam" id="TIGR01783">
    <property type="entry name" value="TonB-siderophor"/>
    <property type="match status" value="1"/>
</dbReference>
<keyword evidence="3 14" id="KW-0813">Transport</keyword>
<evidence type="ECO:0000256" key="2">
    <source>
        <dbReference type="ARBA" id="ARBA00009810"/>
    </source>
</evidence>
<dbReference type="PROSITE" id="PS01156">
    <property type="entry name" value="TONB_DEPENDENT_REC_2"/>
    <property type="match status" value="1"/>
</dbReference>
<dbReference type="GO" id="GO:0015344">
    <property type="term" value="F:siderophore uptake transmembrane transporter activity"/>
    <property type="evidence" value="ECO:0007669"/>
    <property type="project" value="TreeGrafter"/>
</dbReference>
<reference evidence="20 21" key="1">
    <citation type="journal article" date="2012" name="J. Bacteriol.">
        <title>Complete genome sequence of the B12-producing Shimwellia blattae strain DSM 4481, isolated from a cockroach.</title>
        <authorList>
            <person name="Brzuszkiewicz E."/>
            <person name="Waschkowitz T."/>
            <person name="Wiezer A."/>
            <person name="Daniel R."/>
        </authorList>
    </citation>
    <scope>NUCLEOTIDE SEQUENCE [LARGE SCALE GENOMIC DNA]</scope>
    <source>
        <strain evidence="21">ATCC 29907 / DSM 4481 / JCM 1650 / NBRC 105725 / CDC 9005-74</strain>
    </source>
</reference>
<keyword evidence="10 16" id="KW-0798">TonB box</keyword>
<evidence type="ECO:0000256" key="12">
    <source>
        <dbReference type="ARBA" id="ARBA00023170"/>
    </source>
</evidence>
<feature type="domain" description="TonB-dependent receptor plug" evidence="19">
    <location>
        <begin position="82"/>
        <end position="177"/>
    </location>
</feature>
<dbReference type="InterPro" id="IPR010105">
    <property type="entry name" value="TonB_sidphr_rcpt"/>
</dbReference>
<dbReference type="PANTHER" id="PTHR32552">
    <property type="entry name" value="FERRICHROME IRON RECEPTOR-RELATED"/>
    <property type="match status" value="1"/>
</dbReference>
<dbReference type="PATRIC" id="fig|630626.3.peg.3538"/>
<evidence type="ECO:0000256" key="17">
    <source>
        <dbReference type="SAM" id="SignalP"/>
    </source>
</evidence>
<dbReference type="Pfam" id="PF07715">
    <property type="entry name" value="Plug"/>
    <property type="match status" value="1"/>
</dbReference>
<feature type="signal peptide" evidence="17">
    <location>
        <begin position="1"/>
        <end position="24"/>
    </location>
</feature>
<dbReference type="CDD" id="cd01347">
    <property type="entry name" value="ligand_gated_channel"/>
    <property type="match status" value="1"/>
</dbReference>
<dbReference type="Gene3D" id="2.170.130.10">
    <property type="entry name" value="TonB-dependent receptor, plug domain"/>
    <property type="match status" value="1"/>
</dbReference>
<dbReference type="HOGENOM" id="CLU_008287_22_1_6"/>
<proteinExistence type="inferred from homology"/>
<evidence type="ECO:0000256" key="14">
    <source>
        <dbReference type="PROSITE-ProRule" id="PRU01360"/>
    </source>
</evidence>
<keyword evidence="9" id="KW-0406">Ion transport</keyword>
<evidence type="ECO:0000256" key="10">
    <source>
        <dbReference type="ARBA" id="ARBA00023077"/>
    </source>
</evidence>
<dbReference type="SUPFAM" id="SSF56935">
    <property type="entry name" value="Porins"/>
    <property type="match status" value="1"/>
</dbReference>
<keyword evidence="11 14" id="KW-0472">Membrane</keyword>
<dbReference type="GO" id="GO:0015891">
    <property type="term" value="P:siderophore transport"/>
    <property type="evidence" value="ECO:0007669"/>
    <property type="project" value="InterPro"/>
</dbReference>
<accession>I2BDS2</accession>
<evidence type="ECO:0000256" key="6">
    <source>
        <dbReference type="ARBA" id="ARBA00022692"/>
    </source>
</evidence>
<dbReference type="GO" id="GO:0009279">
    <property type="term" value="C:cell outer membrane"/>
    <property type="evidence" value="ECO:0007669"/>
    <property type="project" value="UniProtKB-SubCell"/>
</dbReference>
<evidence type="ECO:0000256" key="15">
    <source>
        <dbReference type="PROSITE-ProRule" id="PRU10144"/>
    </source>
</evidence>
<evidence type="ECO:0000256" key="4">
    <source>
        <dbReference type="ARBA" id="ARBA00022452"/>
    </source>
</evidence>
<dbReference type="InterPro" id="IPR010917">
    <property type="entry name" value="TonB_rcpt_CS"/>
</dbReference>
<evidence type="ECO:0000256" key="3">
    <source>
        <dbReference type="ARBA" id="ARBA00022448"/>
    </source>
</evidence>
<protein>
    <submittedName>
        <fullName evidence="20">Putative TonB dependent receptor</fullName>
    </submittedName>
</protein>
<evidence type="ECO:0000256" key="1">
    <source>
        <dbReference type="ARBA" id="ARBA00004571"/>
    </source>
</evidence>
<keyword evidence="8" id="KW-0408">Iron</keyword>
<dbReference type="RefSeq" id="WP_014716220.1">
    <property type="nucleotide sequence ID" value="NC_017910.1"/>
</dbReference>
<organism evidence="20 21">
    <name type="scientific">Shimwellia blattae (strain ATCC 29907 / DSM 4481 / JCM 1650 / NBRC 105725 / CDC 9005-74)</name>
    <name type="common">Escherichia blattae</name>
    <dbReference type="NCBI Taxonomy" id="630626"/>
    <lineage>
        <taxon>Bacteria</taxon>
        <taxon>Pseudomonadati</taxon>
        <taxon>Pseudomonadota</taxon>
        <taxon>Gammaproteobacteria</taxon>
        <taxon>Enterobacterales</taxon>
        <taxon>Enterobacteriaceae</taxon>
        <taxon>Shimwellia</taxon>
    </lineage>
</organism>
<evidence type="ECO:0000259" key="18">
    <source>
        <dbReference type="Pfam" id="PF00593"/>
    </source>
</evidence>
<evidence type="ECO:0000313" key="21">
    <source>
        <dbReference type="Proteomes" id="UP000001955"/>
    </source>
</evidence>
<dbReference type="Proteomes" id="UP000001955">
    <property type="component" value="Chromosome"/>
</dbReference>
<feature type="chain" id="PRO_5003656150" evidence="17">
    <location>
        <begin position="25"/>
        <end position="735"/>
    </location>
</feature>
<gene>
    <name evidence="20" type="ordered locus">EBL_c36250</name>
</gene>
<dbReference type="OrthoDB" id="8732650at2"/>
<evidence type="ECO:0000259" key="19">
    <source>
        <dbReference type="Pfam" id="PF07715"/>
    </source>
</evidence>
<dbReference type="InterPro" id="IPR039426">
    <property type="entry name" value="TonB-dep_rcpt-like"/>
</dbReference>
<keyword evidence="4 14" id="KW-1134">Transmembrane beta strand</keyword>
<dbReference type="InterPro" id="IPR000531">
    <property type="entry name" value="Beta-barrel_TonB"/>
</dbReference>